<accession>A0ABP7VBQ0</accession>
<name>A0ABP7VBQ0_9ACTN</name>
<feature type="compositionally biased region" description="Polar residues" evidence="1">
    <location>
        <begin position="123"/>
        <end position="139"/>
    </location>
</feature>
<dbReference type="RefSeq" id="WP_345015017.1">
    <property type="nucleotide sequence ID" value="NZ_BAAAZY010000011.1"/>
</dbReference>
<dbReference type="EMBL" id="BAAAZY010000011">
    <property type="protein sequence ID" value="GAA4063805.1"/>
    <property type="molecule type" value="Genomic_DNA"/>
</dbReference>
<protein>
    <submittedName>
        <fullName evidence="2">Uncharacterized protein</fullName>
    </submittedName>
</protein>
<evidence type="ECO:0000256" key="1">
    <source>
        <dbReference type="SAM" id="MobiDB-lite"/>
    </source>
</evidence>
<sequence length="139" mass="15088">MPRPTEADESTFATRPPRSAAAAESTGAARRRATGRVRSTAKSTADRTRTRTDAEVLDEARLLTVGWSDDLLTAERLRSELRIGQSRARALRDQLQAERTSQAAEPVAHDGMEAEPLDGLDETASQRQTELDTTPVGTA</sequence>
<reference evidence="3" key="1">
    <citation type="journal article" date="2019" name="Int. J. Syst. Evol. Microbiol.">
        <title>The Global Catalogue of Microorganisms (GCM) 10K type strain sequencing project: providing services to taxonomists for standard genome sequencing and annotation.</title>
        <authorList>
            <consortium name="The Broad Institute Genomics Platform"/>
            <consortium name="The Broad Institute Genome Sequencing Center for Infectious Disease"/>
            <person name="Wu L."/>
            <person name="Ma J."/>
        </authorList>
    </citation>
    <scope>NUCLEOTIDE SEQUENCE [LARGE SCALE GENOMIC DNA]</scope>
    <source>
        <strain evidence="3">JCM 16925</strain>
    </source>
</reference>
<dbReference type="Proteomes" id="UP001499984">
    <property type="component" value="Unassembled WGS sequence"/>
</dbReference>
<gene>
    <name evidence="2" type="ORF">GCM10022233_42340</name>
</gene>
<feature type="compositionally biased region" description="Low complexity" evidence="1">
    <location>
        <begin position="18"/>
        <end position="28"/>
    </location>
</feature>
<comment type="caution">
    <text evidence="2">The sequence shown here is derived from an EMBL/GenBank/DDBJ whole genome shotgun (WGS) entry which is preliminary data.</text>
</comment>
<keyword evidence="3" id="KW-1185">Reference proteome</keyword>
<organism evidence="2 3">
    <name type="scientific">Streptomyces shaanxiensis</name>
    <dbReference type="NCBI Taxonomy" id="653357"/>
    <lineage>
        <taxon>Bacteria</taxon>
        <taxon>Bacillati</taxon>
        <taxon>Actinomycetota</taxon>
        <taxon>Actinomycetes</taxon>
        <taxon>Kitasatosporales</taxon>
        <taxon>Streptomycetaceae</taxon>
        <taxon>Streptomyces</taxon>
    </lineage>
</organism>
<proteinExistence type="predicted"/>
<feature type="region of interest" description="Disordered" evidence="1">
    <location>
        <begin position="1"/>
        <end position="52"/>
    </location>
</feature>
<evidence type="ECO:0000313" key="2">
    <source>
        <dbReference type="EMBL" id="GAA4063805.1"/>
    </source>
</evidence>
<feature type="region of interest" description="Disordered" evidence="1">
    <location>
        <begin position="93"/>
        <end position="139"/>
    </location>
</feature>
<evidence type="ECO:0000313" key="3">
    <source>
        <dbReference type="Proteomes" id="UP001499984"/>
    </source>
</evidence>